<dbReference type="SUPFAM" id="SSF55424">
    <property type="entry name" value="FAD/NAD-linked reductases, dimerisation (C-terminal) domain"/>
    <property type="match status" value="1"/>
</dbReference>
<evidence type="ECO:0000256" key="14">
    <source>
        <dbReference type="RuleBase" id="RU003692"/>
    </source>
</evidence>
<feature type="disulfide bond" description="Redox-active" evidence="13">
    <location>
        <begin position="47"/>
        <end position="52"/>
    </location>
</feature>
<dbReference type="Gene3D" id="3.30.390.30">
    <property type="match status" value="1"/>
</dbReference>
<evidence type="ECO:0000256" key="5">
    <source>
        <dbReference type="ARBA" id="ARBA00022827"/>
    </source>
</evidence>
<proteinExistence type="inferred from homology"/>
<sequence>MVVGDFSREVDVLVVGGGPGGYAAAIRAAQLGKQVTLVEKEALGGVCLNRGCIPSKALISVAELYERMQHAEEMGISVQGLKLHMDKIQQWKNKVVQQLTSGVASLLKGHQVEVIKGEAYFTSPHEVRVVSGYENERLSFRHCIIATGSRPVELKAFPFDEQKILSSTGALNLQDIPQRFLVIGGGYIGVELGSALNKLGSEVIILEGMQTILPGFDKAMVQMAARLLKKQGITIHTNATATSADIEGERVKVKAEIGGKEEVFDVDAVLVSVGRRPNSDELGLEAIGVERNERGFIKVNQQQQTSVPHIYAIGDVVGEPMLAHKAYYEAKVAAEAIAGLPSATDYQAMPFVIFSDPEMASVGLTKDAAKEQGIEVVTARFPFQANGRALSLNKPDGFVHIVADKSTQHVLGVQIVGPEASTMIAEAALAIEMGTTLEDLSLTVHPHPTLSEAIAEAAEVALGRGIHMMSK</sequence>
<dbReference type="InterPro" id="IPR004099">
    <property type="entry name" value="Pyr_nucl-diS_OxRdtase_dimer"/>
</dbReference>
<reference evidence="18" key="1">
    <citation type="submission" date="2016-06" db="EMBL/GenBank/DDBJ databases">
        <authorList>
            <person name="Nascimento L."/>
            <person name="Pereira R.V."/>
            <person name="Martins L.F."/>
            <person name="Quaggio R.B."/>
            <person name="Silva A.M."/>
            <person name="Setubal J.C."/>
        </authorList>
    </citation>
    <scope>NUCLEOTIDE SEQUENCE [LARGE SCALE GENOMIC DNA]</scope>
</reference>
<comment type="miscellaneous">
    <text evidence="14">The active site is a redox-active disulfide bond.</text>
</comment>
<name>A0A1Y3PDW4_9BACI</name>
<comment type="caution">
    <text evidence="17">The sequence shown here is derived from an EMBL/GenBank/DDBJ whole genome shotgun (WGS) entry which is preliminary data.</text>
</comment>
<feature type="binding site" evidence="12">
    <location>
        <position position="315"/>
    </location>
    <ligand>
        <name>FAD</name>
        <dbReference type="ChEBI" id="CHEBI:57692"/>
    </ligand>
</feature>
<dbReference type="InterPro" id="IPR050151">
    <property type="entry name" value="Class-I_Pyr_Nuc-Dis_Oxidored"/>
</dbReference>
<evidence type="ECO:0000259" key="15">
    <source>
        <dbReference type="Pfam" id="PF02852"/>
    </source>
</evidence>
<dbReference type="GO" id="GO:0006103">
    <property type="term" value="P:2-oxoglutarate metabolic process"/>
    <property type="evidence" value="ECO:0007669"/>
    <property type="project" value="TreeGrafter"/>
</dbReference>
<dbReference type="InterPro" id="IPR001100">
    <property type="entry name" value="Pyr_nuc-diS_OxRdtase"/>
</dbReference>
<evidence type="ECO:0000256" key="4">
    <source>
        <dbReference type="ARBA" id="ARBA00022630"/>
    </source>
</evidence>
<dbReference type="GO" id="GO:0004148">
    <property type="term" value="F:dihydrolipoyl dehydrogenase (NADH) activity"/>
    <property type="evidence" value="ECO:0007669"/>
    <property type="project" value="UniProtKB-EC"/>
</dbReference>
<evidence type="ECO:0000313" key="17">
    <source>
        <dbReference type="EMBL" id="OUM84306.1"/>
    </source>
</evidence>
<evidence type="ECO:0000256" key="11">
    <source>
        <dbReference type="PIRSR" id="PIRSR000350-2"/>
    </source>
</evidence>
<keyword evidence="5 12" id="KW-0274">FAD</keyword>
<evidence type="ECO:0000256" key="1">
    <source>
        <dbReference type="ARBA" id="ARBA00007532"/>
    </source>
</evidence>
<feature type="binding site" evidence="12">
    <location>
        <position position="56"/>
    </location>
    <ligand>
        <name>FAD</name>
        <dbReference type="ChEBI" id="CHEBI:57692"/>
    </ligand>
</feature>
<feature type="binding site" evidence="12">
    <location>
        <begin position="321"/>
        <end position="324"/>
    </location>
    <ligand>
        <name>FAD</name>
        <dbReference type="ChEBI" id="CHEBI:57692"/>
    </ligand>
</feature>
<dbReference type="SUPFAM" id="SSF51905">
    <property type="entry name" value="FAD/NAD(P)-binding domain"/>
    <property type="match status" value="1"/>
</dbReference>
<evidence type="ECO:0000256" key="3">
    <source>
        <dbReference type="ARBA" id="ARBA00016961"/>
    </source>
</evidence>
<feature type="active site" description="Proton acceptor" evidence="11">
    <location>
        <position position="447"/>
    </location>
</feature>
<keyword evidence="8" id="KW-1015">Disulfide bond</keyword>
<dbReference type="PANTHER" id="PTHR22912:SF160">
    <property type="entry name" value="DIHYDROLIPOYL DEHYDROGENASE"/>
    <property type="match status" value="1"/>
</dbReference>
<evidence type="ECO:0000256" key="7">
    <source>
        <dbReference type="ARBA" id="ARBA00023027"/>
    </source>
</evidence>
<dbReference type="EMBL" id="LZRT01000134">
    <property type="protein sequence ID" value="OUM84306.1"/>
    <property type="molecule type" value="Genomic_DNA"/>
</dbReference>
<dbReference type="AlphaFoldDB" id="A0A1Y3PDW4"/>
<dbReference type="NCBIfam" id="TIGR01350">
    <property type="entry name" value="lipoamide_DH"/>
    <property type="match status" value="1"/>
</dbReference>
<evidence type="ECO:0000259" key="16">
    <source>
        <dbReference type="Pfam" id="PF07992"/>
    </source>
</evidence>
<dbReference type="InterPro" id="IPR012999">
    <property type="entry name" value="Pyr_OxRdtase_I_AS"/>
</dbReference>
<evidence type="ECO:0000256" key="13">
    <source>
        <dbReference type="PIRSR" id="PIRSR000350-4"/>
    </source>
</evidence>
<evidence type="ECO:0000313" key="18">
    <source>
        <dbReference type="Proteomes" id="UP000196475"/>
    </source>
</evidence>
<evidence type="ECO:0000256" key="10">
    <source>
        <dbReference type="ARBA" id="ARBA00049187"/>
    </source>
</evidence>
<keyword evidence="6 14" id="KW-0560">Oxidoreductase</keyword>
<evidence type="ECO:0000256" key="6">
    <source>
        <dbReference type="ARBA" id="ARBA00023002"/>
    </source>
</evidence>
<gene>
    <name evidence="17" type="ORF">BAA01_04490</name>
</gene>
<dbReference type="FunFam" id="3.30.390.30:FF:000001">
    <property type="entry name" value="Dihydrolipoyl dehydrogenase"/>
    <property type="match status" value="1"/>
</dbReference>
<keyword evidence="4 14" id="KW-0285">Flavoprotein</keyword>
<keyword evidence="12" id="KW-0547">Nucleotide-binding</keyword>
<feature type="binding site" evidence="12">
    <location>
        <position position="207"/>
    </location>
    <ligand>
        <name>NAD(+)</name>
        <dbReference type="ChEBI" id="CHEBI:57540"/>
    </ligand>
</feature>
<protein>
    <recommendedName>
        <fullName evidence="3 14">Dihydrolipoyl dehydrogenase</fullName>
        <ecNumber evidence="2 14">1.8.1.4</ecNumber>
    </recommendedName>
</protein>
<dbReference type="InterPro" id="IPR036188">
    <property type="entry name" value="FAD/NAD-bd_sf"/>
</dbReference>
<feature type="domain" description="FAD/NAD(P)-binding" evidence="16">
    <location>
        <begin position="11"/>
        <end position="330"/>
    </location>
</feature>
<evidence type="ECO:0000256" key="9">
    <source>
        <dbReference type="ARBA" id="ARBA00023284"/>
    </source>
</evidence>
<dbReference type="Proteomes" id="UP000196475">
    <property type="component" value="Unassembled WGS sequence"/>
</dbReference>
<dbReference type="GO" id="GO:0050660">
    <property type="term" value="F:flavin adenine dinucleotide binding"/>
    <property type="evidence" value="ECO:0007669"/>
    <property type="project" value="InterPro"/>
</dbReference>
<comment type="cofactor">
    <cofactor evidence="12 14">
        <name>FAD</name>
        <dbReference type="ChEBI" id="CHEBI:57692"/>
    </cofactor>
    <text evidence="12 14">Binds 1 FAD per subunit.</text>
</comment>
<feature type="binding site" evidence="12">
    <location>
        <begin position="147"/>
        <end position="149"/>
    </location>
    <ligand>
        <name>FAD</name>
        <dbReference type="ChEBI" id="CHEBI:57692"/>
    </ligand>
</feature>
<dbReference type="Pfam" id="PF07992">
    <property type="entry name" value="Pyr_redox_2"/>
    <property type="match status" value="1"/>
</dbReference>
<dbReference type="PRINTS" id="PR00368">
    <property type="entry name" value="FADPNR"/>
</dbReference>
<accession>A0A1Y3PDW4</accession>
<dbReference type="PROSITE" id="PS00076">
    <property type="entry name" value="PYRIDINE_REDOX_1"/>
    <property type="match status" value="1"/>
</dbReference>
<feature type="binding site" evidence="12">
    <location>
        <position position="274"/>
    </location>
    <ligand>
        <name>NAD(+)</name>
        <dbReference type="ChEBI" id="CHEBI:57540"/>
    </ligand>
</feature>
<comment type="catalytic activity">
    <reaction evidence="10 14">
        <text>N(6)-[(R)-dihydrolipoyl]-L-lysyl-[protein] + NAD(+) = N(6)-[(R)-lipoyl]-L-lysyl-[protein] + NADH + H(+)</text>
        <dbReference type="Rhea" id="RHEA:15045"/>
        <dbReference type="Rhea" id="RHEA-COMP:10474"/>
        <dbReference type="Rhea" id="RHEA-COMP:10475"/>
        <dbReference type="ChEBI" id="CHEBI:15378"/>
        <dbReference type="ChEBI" id="CHEBI:57540"/>
        <dbReference type="ChEBI" id="CHEBI:57945"/>
        <dbReference type="ChEBI" id="CHEBI:83099"/>
        <dbReference type="ChEBI" id="CHEBI:83100"/>
        <dbReference type="EC" id="1.8.1.4"/>
    </reaction>
</comment>
<dbReference type="InterPro" id="IPR016156">
    <property type="entry name" value="FAD/NAD-linked_Rdtase_dimer_sf"/>
</dbReference>
<dbReference type="PANTHER" id="PTHR22912">
    <property type="entry name" value="DISULFIDE OXIDOREDUCTASE"/>
    <property type="match status" value="1"/>
</dbReference>
<evidence type="ECO:0000256" key="8">
    <source>
        <dbReference type="ARBA" id="ARBA00023157"/>
    </source>
</evidence>
<organism evidence="17 18">
    <name type="scientific">Bacillus thermozeamaize</name>
    <dbReference type="NCBI Taxonomy" id="230954"/>
    <lineage>
        <taxon>Bacteria</taxon>
        <taxon>Bacillati</taxon>
        <taxon>Bacillota</taxon>
        <taxon>Bacilli</taxon>
        <taxon>Bacillales</taxon>
        <taxon>Bacillaceae</taxon>
        <taxon>Bacillus</taxon>
    </lineage>
</organism>
<dbReference type="Gene3D" id="3.50.50.60">
    <property type="entry name" value="FAD/NAD(P)-binding domain"/>
    <property type="match status" value="2"/>
</dbReference>
<comment type="similarity">
    <text evidence="1 14">Belongs to the class-I pyridine nucleotide-disulfide oxidoreductase family.</text>
</comment>
<feature type="domain" description="Pyridine nucleotide-disulphide oxidoreductase dimerisation" evidence="15">
    <location>
        <begin position="349"/>
        <end position="458"/>
    </location>
</feature>
<dbReference type="PRINTS" id="PR00411">
    <property type="entry name" value="PNDRDTASEI"/>
</dbReference>
<dbReference type="InterPro" id="IPR023753">
    <property type="entry name" value="FAD/NAD-binding_dom"/>
</dbReference>
<dbReference type="Pfam" id="PF02852">
    <property type="entry name" value="Pyr_redox_dim"/>
    <property type="match status" value="1"/>
</dbReference>
<keyword evidence="9 14" id="KW-0676">Redox-active center</keyword>
<dbReference type="PIRSF" id="PIRSF000350">
    <property type="entry name" value="Mercury_reductase_MerA"/>
    <property type="match status" value="1"/>
</dbReference>
<feature type="binding site" evidence="12">
    <location>
        <begin position="184"/>
        <end position="191"/>
    </location>
    <ligand>
        <name>NAD(+)</name>
        <dbReference type="ChEBI" id="CHEBI:57540"/>
    </ligand>
</feature>
<evidence type="ECO:0000256" key="2">
    <source>
        <dbReference type="ARBA" id="ARBA00012608"/>
    </source>
</evidence>
<evidence type="ECO:0000256" key="12">
    <source>
        <dbReference type="PIRSR" id="PIRSR000350-3"/>
    </source>
</evidence>
<dbReference type="EC" id="1.8.1.4" evidence="2 14"/>
<dbReference type="InterPro" id="IPR006258">
    <property type="entry name" value="Lipoamide_DH"/>
</dbReference>
<keyword evidence="7 12" id="KW-0520">NAD</keyword>